<dbReference type="PRINTS" id="PR00727">
    <property type="entry name" value="LEADERPTASE"/>
</dbReference>
<sequence length="112" mass="12539">MVPTIDEKRSFAIFARPQLLRIMRGRSDPLYRDGDIVIALSPTNISRRICKRVLASSSERLGDSLIPPGHVWLEGDNKSNSLDSRRYGAVSSHMIMGKVFLVLSMQNGVRLV</sequence>
<keyword evidence="9" id="KW-1185">Reference proteome</keyword>
<dbReference type="InterPro" id="IPR000223">
    <property type="entry name" value="Pept_S26A_signal_pept_1"/>
</dbReference>
<dbReference type="InterPro" id="IPR036286">
    <property type="entry name" value="LexA/Signal_pep-like_sf"/>
</dbReference>
<proteinExistence type="inferred from homology"/>
<evidence type="ECO:0000256" key="3">
    <source>
        <dbReference type="ARBA" id="ARBA00022801"/>
    </source>
</evidence>
<evidence type="ECO:0000256" key="4">
    <source>
        <dbReference type="ARBA" id="ARBA00023128"/>
    </source>
</evidence>
<keyword evidence="2" id="KW-0999">Mitochondrion inner membrane</keyword>
<dbReference type="GO" id="GO:0004252">
    <property type="term" value="F:serine-type endopeptidase activity"/>
    <property type="evidence" value="ECO:0007669"/>
    <property type="project" value="InterPro"/>
</dbReference>
<dbReference type="Gene3D" id="2.10.109.10">
    <property type="entry name" value="Umud Fragment, subunit A"/>
    <property type="match status" value="1"/>
</dbReference>
<comment type="similarity">
    <text evidence="6">Belongs to the peptidase S26 family. IMP1 subfamily.</text>
</comment>
<evidence type="ECO:0000256" key="5">
    <source>
        <dbReference type="ARBA" id="ARBA00023136"/>
    </source>
</evidence>
<reference evidence="8" key="1">
    <citation type="submission" date="2019-12" db="EMBL/GenBank/DDBJ databases">
        <title>Genome sequence of Babesia ovis.</title>
        <authorList>
            <person name="Yamagishi J."/>
            <person name="Sevinc F."/>
            <person name="Xuan X."/>
        </authorList>
    </citation>
    <scope>NUCLEOTIDE SEQUENCE</scope>
    <source>
        <strain evidence="8">Selcuk</strain>
    </source>
</reference>
<dbReference type="GO" id="GO:0006627">
    <property type="term" value="P:protein processing involved in protein targeting to mitochondrion"/>
    <property type="evidence" value="ECO:0007669"/>
    <property type="project" value="TreeGrafter"/>
</dbReference>
<keyword evidence="5" id="KW-0472">Membrane</keyword>
<name>A0A9W5TDI3_BABOV</name>
<dbReference type="PANTHER" id="PTHR12383:SF16">
    <property type="entry name" value="MITOCHONDRIAL INNER MEMBRANE PROTEASE SUBUNIT 1"/>
    <property type="match status" value="1"/>
</dbReference>
<dbReference type="PANTHER" id="PTHR12383">
    <property type="entry name" value="PROTEASE FAMILY S26 MITOCHONDRIAL INNER MEMBRANE PROTEASE-RELATED"/>
    <property type="match status" value="1"/>
</dbReference>
<dbReference type="InterPro" id="IPR052064">
    <property type="entry name" value="Mito_IMP1_subunit"/>
</dbReference>
<dbReference type="EMBL" id="BLIY01000020">
    <property type="protein sequence ID" value="GFE55416.1"/>
    <property type="molecule type" value="Genomic_DNA"/>
</dbReference>
<evidence type="ECO:0000313" key="8">
    <source>
        <dbReference type="EMBL" id="GFE55416.1"/>
    </source>
</evidence>
<dbReference type="Pfam" id="PF10502">
    <property type="entry name" value="Peptidase_S26"/>
    <property type="match status" value="1"/>
</dbReference>
<accession>A0A9W5TDI3</accession>
<dbReference type="Proteomes" id="UP001057455">
    <property type="component" value="Unassembled WGS sequence"/>
</dbReference>
<evidence type="ECO:0000256" key="2">
    <source>
        <dbReference type="ARBA" id="ARBA00022792"/>
    </source>
</evidence>
<comment type="caution">
    <text evidence="8">The sequence shown here is derived from an EMBL/GenBank/DDBJ whole genome shotgun (WGS) entry which is preliminary data.</text>
</comment>
<gene>
    <name evidence="8" type="ORF">BaOVIS_028200</name>
</gene>
<dbReference type="InterPro" id="IPR019533">
    <property type="entry name" value="Peptidase_S26"/>
</dbReference>
<protein>
    <submittedName>
        <fullName evidence="8">Mitochondrial membrane subunit 2</fullName>
    </submittedName>
</protein>
<dbReference type="GO" id="GO:0042720">
    <property type="term" value="C:mitochondrial inner membrane peptidase complex"/>
    <property type="evidence" value="ECO:0007669"/>
    <property type="project" value="TreeGrafter"/>
</dbReference>
<organism evidence="8 9">
    <name type="scientific">Babesia ovis</name>
    <dbReference type="NCBI Taxonomy" id="5869"/>
    <lineage>
        <taxon>Eukaryota</taxon>
        <taxon>Sar</taxon>
        <taxon>Alveolata</taxon>
        <taxon>Apicomplexa</taxon>
        <taxon>Aconoidasida</taxon>
        <taxon>Piroplasmida</taxon>
        <taxon>Babesiidae</taxon>
        <taxon>Babesia</taxon>
    </lineage>
</organism>
<evidence type="ECO:0000313" key="9">
    <source>
        <dbReference type="Proteomes" id="UP001057455"/>
    </source>
</evidence>
<dbReference type="OrthoDB" id="308440at2759"/>
<dbReference type="CDD" id="cd06530">
    <property type="entry name" value="S26_SPase_I"/>
    <property type="match status" value="1"/>
</dbReference>
<evidence type="ECO:0000256" key="6">
    <source>
        <dbReference type="ARBA" id="ARBA00038445"/>
    </source>
</evidence>
<dbReference type="GO" id="GO:0006465">
    <property type="term" value="P:signal peptide processing"/>
    <property type="evidence" value="ECO:0007669"/>
    <property type="project" value="InterPro"/>
</dbReference>
<keyword evidence="3" id="KW-0378">Hydrolase</keyword>
<comment type="subcellular location">
    <subcellularLocation>
        <location evidence="1">Mitochondrion inner membrane</location>
    </subcellularLocation>
</comment>
<dbReference type="SUPFAM" id="SSF51306">
    <property type="entry name" value="LexA/Signal peptidase"/>
    <property type="match status" value="1"/>
</dbReference>
<evidence type="ECO:0000256" key="1">
    <source>
        <dbReference type="ARBA" id="ARBA00004273"/>
    </source>
</evidence>
<dbReference type="AlphaFoldDB" id="A0A9W5TDI3"/>
<keyword evidence="4" id="KW-0496">Mitochondrion</keyword>
<evidence type="ECO:0000259" key="7">
    <source>
        <dbReference type="Pfam" id="PF10502"/>
    </source>
</evidence>
<feature type="domain" description="Peptidase S26" evidence="7">
    <location>
        <begin position="62"/>
        <end position="102"/>
    </location>
</feature>